<keyword evidence="2" id="KW-1185">Reference proteome</keyword>
<dbReference type="EMBL" id="JBGBPQ010000015">
    <property type="protein sequence ID" value="KAL1510558.1"/>
    <property type="molecule type" value="Genomic_DNA"/>
</dbReference>
<accession>A0AB34IZ78</accession>
<organism evidence="1 2">
    <name type="scientific">Prymnesium parvum</name>
    <name type="common">Toxic golden alga</name>
    <dbReference type="NCBI Taxonomy" id="97485"/>
    <lineage>
        <taxon>Eukaryota</taxon>
        <taxon>Haptista</taxon>
        <taxon>Haptophyta</taxon>
        <taxon>Prymnesiophyceae</taxon>
        <taxon>Prymnesiales</taxon>
        <taxon>Prymnesiaceae</taxon>
        <taxon>Prymnesium</taxon>
    </lineage>
</organism>
<name>A0AB34IZ78_PRYPA</name>
<proteinExistence type="predicted"/>
<evidence type="ECO:0000313" key="2">
    <source>
        <dbReference type="Proteomes" id="UP001515480"/>
    </source>
</evidence>
<sequence length="130" mass="13960">MIKRRALKSILREDEEGVPAVDGRGVPERQGRSAVGVLAPIGGGMTSQDAEELKAGQRGERPQTCDEYASVESNHRCGRWCSKAPCANPHMDTGKLCGAVVCDLCDEEGSGCSRHTAENARSLGFLVRFL</sequence>
<reference evidence="1 2" key="1">
    <citation type="journal article" date="2024" name="Science">
        <title>Giant polyketide synthase enzymes in the biosynthesis of giant marine polyether toxins.</title>
        <authorList>
            <person name="Fallon T.R."/>
            <person name="Shende V.V."/>
            <person name="Wierzbicki I.H."/>
            <person name="Pendleton A.L."/>
            <person name="Watervoot N.F."/>
            <person name="Auber R.P."/>
            <person name="Gonzalez D.J."/>
            <person name="Wisecaver J.H."/>
            <person name="Moore B.S."/>
        </authorList>
    </citation>
    <scope>NUCLEOTIDE SEQUENCE [LARGE SCALE GENOMIC DNA]</scope>
    <source>
        <strain evidence="1 2">12B1</strain>
    </source>
</reference>
<dbReference type="Proteomes" id="UP001515480">
    <property type="component" value="Unassembled WGS sequence"/>
</dbReference>
<gene>
    <name evidence="1" type="ORF">AB1Y20_006859</name>
</gene>
<evidence type="ECO:0000313" key="1">
    <source>
        <dbReference type="EMBL" id="KAL1510558.1"/>
    </source>
</evidence>
<protein>
    <submittedName>
        <fullName evidence="1">Uncharacterized protein</fullName>
    </submittedName>
</protein>
<dbReference type="AlphaFoldDB" id="A0AB34IZ78"/>
<comment type="caution">
    <text evidence="1">The sequence shown here is derived from an EMBL/GenBank/DDBJ whole genome shotgun (WGS) entry which is preliminary data.</text>
</comment>